<dbReference type="Gene3D" id="1.10.10.60">
    <property type="entry name" value="Homeodomain-like"/>
    <property type="match status" value="1"/>
</dbReference>
<proteinExistence type="predicted"/>
<dbReference type="GO" id="GO:0003700">
    <property type="term" value="F:DNA-binding transcription factor activity"/>
    <property type="evidence" value="ECO:0007669"/>
    <property type="project" value="InterPro"/>
</dbReference>
<sequence length="279" mass="32028">MFKLNGIYRPVTAQPFLSDKTYIELQPCKALSPYVCCFWGTPEHSPETASAGERIILVIPDTCMDIIFYVNMDKSEVNALFAGISDNTFQDRTQAGTASISCFAIRFYCWAVPLFSHEPMKHAFNSFVDTDVYFKNFKRDLQDILIDNTLITDRAAKVEQYLIKKLDSNKQNNNVMNAVYKILEAKGTPTSAEISGYAAVGQRQLERLFLEYVGVSPQKLSKLVRFQYLWHDILFDGNFNMHDSVCKYTYSDQSHLLNDFKRYHTLSPGDARTFAYKTR</sequence>
<feature type="domain" description="HTH araC/xylS-type" evidence="1">
    <location>
        <begin position="173"/>
        <end position="274"/>
    </location>
</feature>
<dbReference type="AlphaFoldDB" id="S0FNI2"/>
<dbReference type="PROSITE" id="PS01124">
    <property type="entry name" value="HTH_ARAC_FAMILY_2"/>
    <property type="match status" value="1"/>
</dbReference>
<dbReference type="RefSeq" id="WP_004623938.1">
    <property type="nucleotide sequence ID" value="NZ_AORV01000020.1"/>
</dbReference>
<gene>
    <name evidence="2" type="ORF">CTER_0550</name>
</gene>
<dbReference type="Pfam" id="PF12833">
    <property type="entry name" value="HTH_18"/>
    <property type="match status" value="1"/>
</dbReference>
<keyword evidence="2" id="KW-0238">DNA-binding</keyword>
<dbReference type="InterPro" id="IPR046532">
    <property type="entry name" value="DUF6597"/>
</dbReference>
<dbReference type="PATRIC" id="fig|1195236.3.peg.871"/>
<dbReference type="InterPro" id="IPR018060">
    <property type="entry name" value="HTH_AraC"/>
</dbReference>
<dbReference type="STRING" id="1195236.CTER_0550"/>
<dbReference type="eggNOG" id="COG2207">
    <property type="taxonomic scope" value="Bacteria"/>
</dbReference>
<comment type="caution">
    <text evidence="2">The sequence shown here is derived from an EMBL/GenBank/DDBJ whole genome shotgun (WGS) entry which is preliminary data.</text>
</comment>
<keyword evidence="3" id="KW-1185">Reference proteome</keyword>
<organism evidence="2 3">
    <name type="scientific">Ruminiclostridium cellobioparum subsp. termitidis CT1112</name>
    <dbReference type="NCBI Taxonomy" id="1195236"/>
    <lineage>
        <taxon>Bacteria</taxon>
        <taxon>Bacillati</taxon>
        <taxon>Bacillota</taxon>
        <taxon>Clostridia</taxon>
        <taxon>Eubacteriales</taxon>
        <taxon>Oscillospiraceae</taxon>
        <taxon>Ruminiclostridium</taxon>
    </lineage>
</organism>
<name>S0FNI2_RUMCE</name>
<dbReference type="Pfam" id="PF20240">
    <property type="entry name" value="DUF6597"/>
    <property type="match status" value="1"/>
</dbReference>
<accession>S0FNI2</accession>
<evidence type="ECO:0000313" key="3">
    <source>
        <dbReference type="Proteomes" id="UP000014155"/>
    </source>
</evidence>
<dbReference type="GO" id="GO:0043565">
    <property type="term" value="F:sequence-specific DNA binding"/>
    <property type="evidence" value="ECO:0007669"/>
    <property type="project" value="InterPro"/>
</dbReference>
<evidence type="ECO:0000259" key="1">
    <source>
        <dbReference type="PROSITE" id="PS01124"/>
    </source>
</evidence>
<dbReference type="Proteomes" id="UP000014155">
    <property type="component" value="Unassembled WGS sequence"/>
</dbReference>
<protein>
    <submittedName>
        <fullName evidence="2">AraC-type DNA-binding domain-containing protein</fullName>
    </submittedName>
</protein>
<evidence type="ECO:0000313" key="2">
    <source>
        <dbReference type="EMBL" id="EMS73437.1"/>
    </source>
</evidence>
<reference evidence="2 3" key="1">
    <citation type="journal article" date="2013" name="Genome Announc.">
        <title>Draft Genome Sequence of the Cellulolytic, Mesophilic, Anaerobic Bacterium Clostridium termitidis Strain CT1112 (DSM 5398).</title>
        <authorList>
            <person name="Lal S."/>
            <person name="Ramachandran U."/>
            <person name="Zhang X."/>
            <person name="Munir R."/>
            <person name="Sparling R."/>
            <person name="Levin D.B."/>
        </authorList>
    </citation>
    <scope>NUCLEOTIDE SEQUENCE [LARGE SCALE GENOMIC DNA]</scope>
    <source>
        <strain evidence="2 3">CT1112</strain>
    </source>
</reference>
<dbReference type="SMART" id="SM00342">
    <property type="entry name" value="HTH_ARAC"/>
    <property type="match status" value="1"/>
</dbReference>
<dbReference type="EMBL" id="AORV01000020">
    <property type="protein sequence ID" value="EMS73437.1"/>
    <property type="molecule type" value="Genomic_DNA"/>
</dbReference>